<comment type="caution">
    <text evidence="2">The sequence shown here is derived from an EMBL/GenBank/DDBJ whole genome shotgun (WGS) entry which is preliminary data.</text>
</comment>
<dbReference type="AlphaFoldDB" id="A0A835MTR9"/>
<dbReference type="EMBL" id="JADGMS010000011">
    <property type="protein sequence ID" value="KAF9673146.1"/>
    <property type="molecule type" value="Genomic_DNA"/>
</dbReference>
<organism evidence="2 3">
    <name type="scientific">Salix dunnii</name>
    <dbReference type="NCBI Taxonomy" id="1413687"/>
    <lineage>
        <taxon>Eukaryota</taxon>
        <taxon>Viridiplantae</taxon>
        <taxon>Streptophyta</taxon>
        <taxon>Embryophyta</taxon>
        <taxon>Tracheophyta</taxon>
        <taxon>Spermatophyta</taxon>
        <taxon>Magnoliopsida</taxon>
        <taxon>eudicotyledons</taxon>
        <taxon>Gunneridae</taxon>
        <taxon>Pentapetalae</taxon>
        <taxon>rosids</taxon>
        <taxon>fabids</taxon>
        <taxon>Malpighiales</taxon>
        <taxon>Salicaceae</taxon>
        <taxon>Saliceae</taxon>
        <taxon>Salix</taxon>
    </lineage>
</organism>
<keyword evidence="1" id="KW-0472">Membrane</keyword>
<evidence type="ECO:0000256" key="1">
    <source>
        <dbReference type="SAM" id="Phobius"/>
    </source>
</evidence>
<feature type="transmembrane region" description="Helical" evidence="1">
    <location>
        <begin position="61"/>
        <end position="81"/>
    </location>
</feature>
<name>A0A835MTR9_9ROSI</name>
<proteinExistence type="predicted"/>
<accession>A0A835MTR9</accession>
<protein>
    <submittedName>
        <fullName evidence="2">Uncharacterized protein</fullName>
    </submittedName>
</protein>
<keyword evidence="1" id="KW-0812">Transmembrane</keyword>
<gene>
    <name evidence="2" type="ORF">SADUNF_Sadunf11G0118200</name>
</gene>
<evidence type="ECO:0000313" key="2">
    <source>
        <dbReference type="EMBL" id="KAF9673146.1"/>
    </source>
</evidence>
<keyword evidence="3" id="KW-1185">Reference proteome</keyword>
<reference evidence="2 3" key="1">
    <citation type="submission" date="2020-10" db="EMBL/GenBank/DDBJ databases">
        <title>Plant Genome Project.</title>
        <authorList>
            <person name="Zhang R.-G."/>
        </authorList>
    </citation>
    <scope>NUCLEOTIDE SEQUENCE [LARGE SCALE GENOMIC DNA]</scope>
    <source>
        <strain evidence="2">FAFU-HL-1</strain>
        <tissue evidence="2">Leaf</tissue>
    </source>
</reference>
<evidence type="ECO:0000313" key="3">
    <source>
        <dbReference type="Proteomes" id="UP000657918"/>
    </source>
</evidence>
<keyword evidence="1" id="KW-1133">Transmembrane helix</keyword>
<sequence length="85" mass="9452">MEESKVLKKVMSACDVEALKNVWKKIKGITSSVSPRSRPSSLLLSRGRREMKNKSVTDTHLIRLILINVALAISISTSETISRVD</sequence>
<dbReference type="Proteomes" id="UP000657918">
    <property type="component" value="Chromosome 11"/>
</dbReference>